<protein>
    <submittedName>
        <fullName evidence="1">Uncharacterized protein</fullName>
    </submittedName>
</protein>
<comment type="caution">
    <text evidence="1">The sequence shown here is derived from an EMBL/GenBank/DDBJ whole genome shotgun (WGS) entry which is preliminary data.</text>
</comment>
<gene>
    <name evidence="1" type="ORF">EYH50_02975</name>
</gene>
<sequence>MTGTMYEKPCPRCRTRMEYRVEMEFGENGMRRIRYYYRCPRCGYRIHDLTIVVRRGNDGGIVIECEEYRERLREAK</sequence>
<evidence type="ECO:0000313" key="2">
    <source>
        <dbReference type="Proteomes" id="UP000600071"/>
    </source>
</evidence>
<dbReference type="SUPFAM" id="SSF161187">
    <property type="entry name" value="YfgJ-like"/>
    <property type="match status" value="1"/>
</dbReference>
<name>A0A832ZT81_9CREN</name>
<dbReference type="AlphaFoldDB" id="A0A832ZT81"/>
<dbReference type="EMBL" id="DQVR01000065">
    <property type="protein sequence ID" value="HIQ23992.1"/>
    <property type="molecule type" value="Genomic_DNA"/>
</dbReference>
<organism evidence="1 2">
    <name type="scientific">Pyrodictium delaneyi</name>
    <dbReference type="NCBI Taxonomy" id="1273541"/>
    <lineage>
        <taxon>Archaea</taxon>
        <taxon>Thermoproteota</taxon>
        <taxon>Thermoprotei</taxon>
        <taxon>Desulfurococcales</taxon>
        <taxon>Pyrodictiaceae</taxon>
        <taxon>Pyrodictium</taxon>
    </lineage>
</organism>
<proteinExistence type="predicted"/>
<accession>A0A832ZT81</accession>
<reference evidence="1" key="1">
    <citation type="journal article" date="2020" name="ISME J.">
        <title>Gammaproteobacteria mediating utilization of methyl-, sulfur- and petroleum organic compounds in deep ocean hydrothermal plumes.</title>
        <authorList>
            <person name="Zhou Z."/>
            <person name="Liu Y."/>
            <person name="Pan J."/>
            <person name="Cron B.R."/>
            <person name="Toner B.M."/>
            <person name="Anantharaman K."/>
            <person name="Breier J.A."/>
            <person name="Dick G.J."/>
            <person name="Li M."/>
        </authorList>
    </citation>
    <scope>NUCLEOTIDE SEQUENCE</scope>
    <source>
        <strain evidence="1">SZUA-1523</strain>
    </source>
</reference>
<evidence type="ECO:0000313" key="1">
    <source>
        <dbReference type="EMBL" id="HIQ23992.1"/>
    </source>
</evidence>
<dbReference type="Proteomes" id="UP000600071">
    <property type="component" value="Unassembled WGS sequence"/>
</dbReference>